<protein>
    <submittedName>
        <fullName evidence="1">Uncharacterized protein</fullName>
    </submittedName>
</protein>
<evidence type="ECO:0000313" key="2">
    <source>
        <dbReference type="Proteomes" id="UP000307087"/>
    </source>
</evidence>
<dbReference type="EMBL" id="STGW01000005">
    <property type="protein sequence ID" value="THV13292.1"/>
    <property type="molecule type" value="Genomic_DNA"/>
</dbReference>
<comment type="caution">
    <text evidence="1">The sequence shown here is derived from an EMBL/GenBank/DDBJ whole genome shotgun (WGS) entry which is preliminary data.</text>
</comment>
<dbReference type="AlphaFoldDB" id="A0A4S8NBS2"/>
<reference evidence="1 2" key="1">
    <citation type="journal article" date="2009" name="Int. J. Syst. Evol. Microbiol.">
        <title>Nocardioides caeni sp. nov., isolated from wastewater.</title>
        <authorList>
            <person name="Yoon J.H."/>
            <person name="Kang S.J."/>
            <person name="Park S."/>
            <person name="Kim W."/>
            <person name="Oh T.K."/>
        </authorList>
    </citation>
    <scope>NUCLEOTIDE SEQUENCE [LARGE SCALE GENOMIC DNA]</scope>
    <source>
        <strain evidence="1 2">DSM 23134</strain>
    </source>
</reference>
<gene>
    <name evidence="1" type="ORF">E9934_10000</name>
</gene>
<evidence type="ECO:0000313" key="1">
    <source>
        <dbReference type="EMBL" id="THV13292.1"/>
    </source>
</evidence>
<dbReference type="RefSeq" id="WP_136562753.1">
    <property type="nucleotide sequence ID" value="NZ_BAABLS010000010.1"/>
</dbReference>
<dbReference type="Proteomes" id="UP000307087">
    <property type="component" value="Unassembled WGS sequence"/>
</dbReference>
<accession>A0A4S8NBS2</accession>
<proteinExistence type="predicted"/>
<organism evidence="1 2">
    <name type="scientific">Nocardioides caeni</name>
    <dbReference type="NCBI Taxonomy" id="574700"/>
    <lineage>
        <taxon>Bacteria</taxon>
        <taxon>Bacillati</taxon>
        <taxon>Actinomycetota</taxon>
        <taxon>Actinomycetes</taxon>
        <taxon>Propionibacteriales</taxon>
        <taxon>Nocardioidaceae</taxon>
        <taxon>Nocardioides</taxon>
    </lineage>
</organism>
<name>A0A4S8NBS2_9ACTN</name>
<sequence>MRTRFSPALAGGILTIALASGGIGYAAGKVTSAQIKDGTIQGRDIRNGTITGTDVMDRSLPRTKVKRACAAGELPVFGGCVRLQASGPTSYQAAIDDCNRRNGRLPTTAEIKWIAAHDEYGWADGNLSNYEFTGDYTATSPFTPIAFDRAGNSFNNASAHLFWHHCVTY</sequence>
<keyword evidence="2" id="KW-1185">Reference proteome</keyword>
<dbReference type="OrthoDB" id="3781644at2"/>